<feature type="domain" description="CPAF-like PDZ" evidence="2">
    <location>
        <begin position="153"/>
        <end position="269"/>
    </location>
</feature>
<dbReference type="InterPro" id="IPR056186">
    <property type="entry name" value="PDZ_CPAF-rel"/>
</dbReference>
<dbReference type="Proteomes" id="UP000452235">
    <property type="component" value="Unassembled WGS sequence"/>
</dbReference>
<dbReference type="PANTHER" id="PTHR37049">
    <property type="entry name" value="PEPTIDASE S41 FAMILY PROTEIN"/>
    <property type="match status" value="1"/>
</dbReference>
<reference evidence="3 4" key="1">
    <citation type="submission" date="2020-01" db="EMBL/GenBank/DDBJ databases">
        <title>Aspergillus terreus IFO 6365 whole genome shotgun sequence.</title>
        <authorList>
            <person name="Kanamasa S."/>
            <person name="Takahashi H."/>
        </authorList>
    </citation>
    <scope>NUCLEOTIDE SEQUENCE [LARGE SCALE GENOMIC DNA]</scope>
    <source>
        <strain evidence="3 4">IFO 6365</strain>
    </source>
</reference>
<gene>
    <name evidence="3" type="ORF">ATEIFO6365_0006076700</name>
</gene>
<dbReference type="OrthoDB" id="27214at2759"/>
<sequence length="724" mass="79787">MRLLGSSLAFAAVAAAQSATFIPAPSVSSTPLASEACAKASRLYEQSPLNVIPAKYAYDCLKSVPVAVEDDKDLIDQLKLYWSFHSETGYLKNPPNTWDLGSLDLIGELDKIKGKISSYESEFDVQQAIRELTIRTGNFHFNYVPDILQVFIFMRTVQIASISDDGTTTPKAYVWEDLALQDDDDSVDISAITKVNGQDVQDYLGKMAAREQYIDGDARYNSLMATASSYGAFNTPNGYNAYDGPTTTLTFENGTQRTWTNVAYVLKPLDGVTDGKSFFETFCTGESASLDAYLLEKSGTHAWSKRQIPSYSYPDPIVQDESGKLAGYFMNGAGFDDLAVLKIISFDVSGPNATYWQRTVRQFLQKSKNAGKKKLVIDLRENGGGSTQLLLDTFMQLFPGDVPFSAQRYRAQENFKLIGDAVNAMHSDNSIRTEIEMDEYAVAMFRYWSYWDFVDVNGENFESWNEFYGPHLYNGDNFTTNMRYNMSNSNRNSILETSFDFLDPTGEPVFTAENTVMLTDGLCGSACASFHEELKNIAGVQAVTVGGRPQDGPMQTVGGTKGGEVPSYLTLAGYIQTVFNKTQAYGLSGYDGLETLANPHPLLTRAGDDQSRIQLQDQIRKGDESGAALQYIYEAADCRLYYTTKTLFHPEAMWEAAWSAYQDNGKCVNGSTNQPSSISGGYKPFGPGDLNGKMEQKSETNGASILLSPSMRAVAVAGFMAFLL</sequence>
<dbReference type="SUPFAM" id="SSF52096">
    <property type="entry name" value="ClpP/crotonase"/>
    <property type="match status" value="1"/>
</dbReference>
<dbReference type="Pfam" id="PF03572">
    <property type="entry name" value="Peptidase_S41"/>
    <property type="match status" value="1"/>
</dbReference>
<dbReference type="AlphaFoldDB" id="A0A5M3YZ58"/>
<dbReference type="InterPro" id="IPR005151">
    <property type="entry name" value="Tail-specific_protease"/>
</dbReference>
<proteinExistence type="predicted"/>
<comment type="caution">
    <text evidence="3">The sequence shown here is derived from an EMBL/GenBank/DDBJ whole genome shotgun (WGS) entry which is preliminary data.</text>
</comment>
<dbReference type="Gene3D" id="3.90.226.10">
    <property type="entry name" value="2-enoyl-CoA Hydratase, Chain A, domain 1"/>
    <property type="match status" value="1"/>
</dbReference>
<dbReference type="InterPro" id="IPR029045">
    <property type="entry name" value="ClpP/crotonase-like_dom_sf"/>
</dbReference>
<evidence type="ECO:0000259" key="1">
    <source>
        <dbReference type="Pfam" id="PF03572"/>
    </source>
</evidence>
<name>A0A5M3YZ58_ASPTE</name>
<dbReference type="Pfam" id="PF23658">
    <property type="entry name" value="PDZ_CPAF_rel"/>
    <property type="match status" value="1"/>
</dbReference>
<dbReference type="VEuPathDB" id="FungiDB:ATEG_03541"/>
<dbReference type="InterPro" id="IPR052766">
    <property type="entry name" value="S41A_metabolite_peptidase"/>
</dbReference>
<organism evidence="3 4">
    <name type="scientific">Aspergillus terreus</name>
    <dbReference type="NCBI Taxonomy" id="33178"/>
    <lineage>
        <taxon>Eukaryota</taxon>
        <taxon>Fungi</taxon>
        <taxon>Dikarya</taxon>
        <taxon>Ascomycota</taxon>
        <taxon>Pezizomycotina</taxon>
        <taxon>Eurotiomycetes</taxon>
        <taxon>Eurotiomycetidae</taxon>
        <taxon>Eurotiales</taxon>
        <taxon>Aspergillaceae</taxon>
        <taxon>Aspergillus</taxon>
        <taxon>Aspergillus subgen. Circumdati</taxon>
    </lineage>
</organism>
<dbReference type="PANTHER" id="PTHR37049:SF4">
    <property type="entry name" value="RHODANESE DOMAIN-CONTAINING PROTEIN"/>
    <property type="match status" value="1"/>
</dbReference>
<dbReference type="GO" id="GO:0008236">
    <property type="term" value="F:serine-type peptidase activity"/>
    <property type="evidence" value="ECO:0007669"/>
    <property type="project" value="InterPro"/>
</dbReference>
<evidence type="ECO:0000259" key="2">
    <source>
        <dbReference type="Pfam" id="PF23658"/>
    </source>
</evidence>
<accession>A0A5M3YZ58</accession>
<evidence type="ECO:0000313" key="3">
    <source>
        <dbReference type="EMBL" id="GFF17419.1"/>
    </source>
</evidence>
<keyword evidence="4" id="KW-1185">Reference proteome</keyword>
<evidence type="ECO:0000313" key="4">
    <source>
        <dbReference type="Proteomes" id="UP000452235"/>
    </source>
</evidence>
<protein>
    <submittedName>
        <fullName evidence="3">Peptidase family S41</fullName>
    </submittedName>
</protein>
<dbReference type="EMBL" id="BLJY01000006">
    <property type="protein sequence ID" value="GFF17419.1"/>
    <property type="molecule type" value="Genomic_DNA"/>
</dbReference>
<feature type="domain" description="Tail specific protease" evidence="1">
    <location>
        <begin position="338"/>
        <end position="538"/>
    </location>
</feature>
<dbReference type="GO" id="GO:0006508">
    <property type="term" value="P:proteolysis"/>
    <property type="evidence" value="ECO:0007669"/>
    <property type="project" value="InterPro"/>
</dbReference>